<keyword evidence="2 7" id="KW-0813">Transport</keyword>
<feature type="transmembrane region" description="Helical" evidence="7">
    <location>
        <begin position="226"/>
        <end position="252"/>
    </location>
</feature>
<evidence type="ECO:0000256" key="2">
    <source>
        <dbReference type="ARBA" id="ARBA00022448"/>
    </source>
</evidence>
<feature type="transmembrane region" description="Helical" evidence="7">
    <location>
        <begin position="272"/>
        <end position="298"/>
    </location>
</feature>
<evidence type="ECO:0000256" key="3">
    <source>
        <dbReference type="ARBA" id="ARBA00022475"/>
    </source>
</evidence>
<dbReference type="InterPro" id="IPR000515">
    <property type="entry name" value="MetI-like"/>
</dbReference>
<dbReference type="InterPro" id="IPR045621">
    <property type="entry name" value="BPD_transp_1_N"/>
</dbReference>
<evidence type="ECO:0000256" key="7">
    <source>
        <dbReference type="RuleBase" id="RU363032"/>
    </source>
</evidence>
<name>A0A1C3WDF5_9HYPH</name>
<dbReference type="STRING" id="411945.GA0061102_102775"/>
<dbReference type="PANTHER" id="PTHR43163:SF6">
    <property type="entry name" value="DIPEPTIDE TRANSPORT SYSTEM PERMEASE PROTEIN DPPB-RELATED"/>
    <property type="match status" value="1"/>
</dbReference>
<evidence type="ECO:0000256" key="5">
    <source>
        <dbReference type="ARBA" id="ARBA00022989"/>
    </source>
</evidence>
<dbReference type="Pfam" id="PF19300">
    <property type="entry name" value="BPD_transp_1_N"/>
    <property type="match status" value="1"/>
</dbReference>
<dbReference type="GO" id="GO:0005886">
    <property type="term" value="C:plasma membrane"/>
    <property type="evidence" value="ECO:0007669"/>
    <property type="project" value="UniProtKB-SubCell"/>
</dbReference>
<comment type="similarity">
    <text evidence="7">Belongs to the binding-protein-dependent transport system permease family.</text>
</comment>
<evidence type="ECO:0000256" key="4">
    <source>
        <dbReference type="ARBA" id="ARBA00022692"/>
    </source>
</evidence>
<dbReference type="GO" id="GO:0071916">
    <property type="term" value="F:dipeptide transmembrane transporter activity"/>
    <property type="evidence" value="ECO:0007669"/>
    <property type="project" value="TreeGrafter"/>
</dbReference>
<comment type="subcellular location">
    <subcellularLocation>
        <location evidence="1 7">Cell membrane</location>
        <topology evidence="1 7">Multi-pass membrane protein</topology>
    </subcellularLocation>
</comment>
<feature type="transmembrane region" description="Helical" evidence="7">
    <location>
        <begin position="168"/>
        <end position="188"/>
    </location>
</feature>
<feature type="transmembrane region" description="Helical" evidence="7">
    <location>
        <begin position="98"/>
        <end position="118"/>
    </location>
</feature>
<dbReference type="Proteomes" id="UP000199435">
    <property type="component" value="Unassembled WGS sequence"/>
</dbReference>
<dbReference type="PROSITE" id="PS50928">
    <property type="entry name" value="ABC_TM1"/>
    <property type="match status" value="1"/>
</dbReference>
<dbReference type="AlphaFoldDB" id="A0A1C3WDF5"/>
<evidence type="ECO:0000256" key="1">
    <source>
        <dbReference type="ARBA" id="ARBA00004651"/>
    </source>
</evidence>
<keyword evidence="6 7" id="KW-0472">Membrane</keyword>
<dbReference type="Pfam" id="PF00528">
    <property type="entry name" value="BPD_transp_1"/>
    <property type="match status" value="1"/>
</dbReference>
<reference evidence="10" key="1">
    <citation type="submission" date="2016-08" db="EMBL/GenBank/DDBJ databases">
        <authorList>
            <person name="Varghese N."/>
            <person name="Submissions Spin"/>
        </authorList>
    </citation>
    <scope>NUCLEOTIDE SEQUENCE [LARGE SCALE GENOMIC DNA]</scope>
    <source>
        <strain evidence="10">HAMBI 2971</strain>
    </source>
</reference>
<dbReference type="InterPro" id="IPR035906">
    <property type="entry name" value="MetI-like_sf"/>
</dbReference>
<organism evidence="9 10">
    <name type="scientific">Rhizobium miluonense</name>
    <dbReference type="NCBI Taxonomy" id="411945"/>
    <lineage>
        <taxon>Bacteria</taxon>
        <taxon>Pseudomonadati</taxon>
        <taxon>Pseudomonadota</taxon>
        <taxon>Alphaproteobacteria</taxon>
        <taxon>Hyphomicrobiales</taxon>
        <taxon>Rhizobiaceae</taxon>
        <taxon>Rhizobium/Agrobacterium group</taxon>
        <taxon>Rhizobium</taxon>
    </lineage>
</organism>
<sequence length="311" mass="32993">MLLFLFNRSLRAIATLLVIVTAAFVVLRLTGDPALSILGLDASPEAIAEFRKSWGLDQPIWVQYLTYLAGVLRGDLGASMLDGRNAILVVIDRLPTTLSIMIPGFLLQLIIGIPVGVLSGLRRGTWLDRAIMAGSLIGFTIPSFVLALILVMLFAVRLHWLPSGGSGSLAHLVLPVLSLGVFGAATLARFTRSAVADIVDQPQVRAVTLRGLPRKHIILHHIMPNAALPVVTVMGMMLGGLVAGAVVTESVFAWPGIGRLLVTSVASRDLSVVQAILLLIGCAMVAANLAVDMIYGLLDPRLRHVSAVGGK</sequence>
<evidence type="ECO:0000313" key="9">
    <source>
        <dbReference type="EMBL" id="SCB38192.1"/>
    </source>
</evidence>
<evidence type="ECO:0000259" key="8">
    <source>
        <dbReference type="PROSITE" id="PS50928"/>
    </source>
</evidence>
<gene>
    <name evidence="9" type="ORF">GA0061102_102775</name>
</gene>
<accession>A0A1C3WDF5</accession>
<feature type="transmembrane region" description="Helical" evidence="7">
    <location>
        <begin position="130"/>
        <end position="156"/>
    </location>
</feature>
<evidence type="ECO:0000256" key="6">
    <source>
        <dbReference type="ARBA" id="ARBA00023136"/>
    </source>
</evidence>
<feature type="transmembrane region" description="Helical" evidence="7">
    <location>
        <begin position="12"/>
        <end position="31"/>
    </location>
</feature>
<dbReference type="EMBL" id="FMAH01000027">
    <property type="protein sequence ID" value="SCB38192.1"/>
    <property type="molecule type" value="Genomic_DNA"/>
</dbReference>
<dbReference type="RefSeq" id="WP_092852704.1">
    <property type="nucleotide sequence ID" value="NZ_FMAH01000027.1"/>
</dbReference>
<keyword evidence="4 7" id="KW-0812">Transmembrane</keyword>
<dbReference type="CDD" id="cd06261">
    <property type="entry name" value="TM_PBP2"/>
    <property type="match status" value="1"/>
</dbReference>
<proteinExistence type="inferred from homology"/>
<keyword evidence="5 7" id="KW-1133">Transmembrane helix</keyword>
<protein>
    <submittedName>
        <fullName evidence="9">Peptide/nickel transport system permease protein</fullName>
    </submittedName>
</protein>
<keyword evidence="10" id="KW-1185">Reference proteome</keyword>
<dbReference type="Gene3D" id="1.10.3720.10">
    <property type="entry name" value="MetI-like"/>
    <property type="match status" value="1"/>
</dbReference>
<dbReference type="SUPFAM" id="SSF161098">
    <property type="entry name" value="MetI-like"/>
    <property type="match status" value="1"/>
</dbReference>
<keyword evidence="3" id="KW-1003">Cell membrane</keyword>
<feature type="domain" description="ABC transmembrane type-1" evidence="8">
    <location>
        <begin position="94"/>
        <end position="295"/>
    </location>
</feature>
<evidence type="ECO:0000313" key="10">
    <source>
        <dbReference type="Proteomes" id="UP000199435"/>
    </source>
</evidence>
<dbReference type="OrthoDB" id="9807402at2"/>
<dbReference type="PANTHER" id="PTHR43163">
    <property type="entry name" value="DIPEPTIDE TRANSPORT SYSTEM PERMEASE PROTEIN DPPB-RELATED"/>
    <property type="match status" value="1"/>
</dbReference>